<protein>
    <submittedName>
        <fullName evidence="4">UDP-N-acetylglucosamine 2-epimerase (Non-hydrolyzing)</fullName>
        <ecNumber evidence="4">5.1.3.14</ecNumber>
    </submittedName>
</protein>
<evidence type="ECO:0000313" key="4">
    <source>
        <dbReference type="EMBL" id="NYD20722.1"/>
    </source>
</evidence>
<dbReference type="Proteomes" id="UP000521922">
    <property type="component" value="Unassembled WGS sequence"/>
</dbReference>
<organism evidence="4 5">
    <name type="scientific">Kineococcus aurantiacus</name>
    <dbReference type="NCBI Taxonomy" id="37633"/>
    <lineage>
        <taxon>Bacteria</taxon>
        <taxon>Bacillati</taxon>
        <taxon>Actinomycetota</taxon>
        <taxon>Actinomycetes</taxon>
        <taxon>Kineosporiales</taxon>
        <taxon>Kineosporiaceae</taxon>
        <taxon>Kineococcus</taxon>
    </lineage>
</organism>
<keyword evidence="5" id="KW-1185">Reference proteome</keyword>
<evidence type="ECO:0000256" key="1">
    <source>
        <dbReference type="RuleBase" id="RU003513"/>
    </source>
</evidence>
<feature type="domain" description="UDP-N-acetylglucosamine 2-epimerase" evidence="3">
    <location>
        <begin position="86"/>
        <end position="370"/>
    </location>
</feature>
<dbReference type="GO" id="GO:0008761">
    <property type="term" value="F:UDP-N-acetylglucosamine 2-epimerase activity"/>
    <property type="evidence" value="ECO:0007669"/>
    <property type="project" value="UniProtKB-EC"/>
</dbReference>
<evidence type="ECO:0000256" key="2">
    <source>
        <dbReference type="SAM" id="MobiDB-lite"/>
    </source>
</evidence>
<proteinExistence type="inferred from homology"/>
<reference evidence="4 5" key="1">
    <citation type="submission" date="2020-07" db="EMBL/GenBank/DDBJ databases">
        <title>Sequencing the genomes of 1000 actinobacteria strains.</title>
        <authorList>
            <person name="Klenk H.-P."/>
        </authorList>
    </citation>
    <scope>NUCLEOTIDE SEQUENCE [LARGE SCALE GENOMIC DNA]</scope>
    <source>
        <strain evidence="4 5">DSM 7487</strain>
    </source>
</reference>
<sequence>MAPATTVPPTAPSASPVPVPAPAAGGSPRVLRRPLGFPVGEGAPGPVAVVLAGLEDEAALGEVLDRLGAAGTAVRSSTPDRLDVALSRSTARFAASRPGAVLVRGGSVAALAGALAAHTAGVPVVHLEAGLRSFDRRSPQEQRRVVLDQLATLCCAPTATAVANLRAEGVADERILRTGTTWTETVRRSLPDAGAQEAVLAELGAPPGHVLLAWDDAPGEQGPGVLEQVLSQLSALAGEGVPVVVHTGPRVLDAVRDRGAGDLLRGLTLVPPQPVERFLALVRGARLVVSDSGDVQEAAAVLGRRLLAVRPATERPEGLGSSAVLVPGGVGLAAAVRSAPAGDPGAPGAPPGGPGPYGDGSASRVVVESLVRLLAPS</sequence>
<dbReference type="AlphaFoldDB" id="A0A7Y9AS00"/>
<dbReference type="SUPFAM" id="SSF53756">
    <property type="entry name" value="UDP-Glycosyltransferase/glycogen phosphorylase"/>
    <property type="match status" value="1"/>
</dbReference>
<dbReference type="InterPro" id="IPR029767">
    <property type="entry name" value="WecB-like"/>
</dbReference>
<comment type="caution">
    <text evidence="4">The sequence shown here is derived from an EMBL/GenBank/DDBJ whole genome shotgun (WGS) entry which is preliminary data.</text>
</comment>
<feature type="compositionally biased region" description="Pro residues" evidence="2">
    <location>
        <begin position="9"/>
        <end position="21"/>
    </location>
</feature>
<name>A0A7Y9AS00_9ACTN</name>
<dbReference type="PANTHER" id="PTHR43174:SF3">
    <property type="entry name" value="UDP-N-ACETYLGLUCOSAMINE 2-EPIMERASE"/>
    <property type="match status" value="1"/>
</dbReference>
<evidence type="ECO:0000313" key="5">
    <source>
        <dbReference type="Proteomes" id="UP000521922"/>
    </source>
</evidence>
<dbReference type="EC" id="5.1.3.14" evidence="4"/>
<comment type="similarity">
    <text evidence="1">Belongs to the UDP-N-acetylglucosamine 2-epimerase family.</text>
</comment>
<dbReference type="RefSeq" id="WP_343077746.1">
    <property type="nucleotide sequence ID" value="NZ_BAAAGN010000002.1"/>
</dbReference>
<dbReference type="EMBL" id="JACCBB010000001">
    <property type="protein sequence ID" value="NYD20722.1"/>
    <property type="molecule type" value="Genomic_DNA"/>
</dbReference>
<feature type="region of interest" description="Disordered" evidence="2">
    <location>
        <begin position="337"/>
        <end position="361"/>
    </location>
</feature>
<evidence type="ECO:0000259" key="3">
    <source>
        <dbReference type="Pfam" id="PF02350"/>
    </source>
</evidence>
<dbReference type="Pfam" id="PF02350">
    <property type="entry name" value="Epimerase_2"/>
    <property type="match status" value="1"/>
</dbReference>
<dbReference type="InterPro" id="IPR003331">
    <property type="entry name" value="UDP_GlcNAc_Epimerase_2_dom"/>
</dbReference>
<feature type="region of interest" description="Disordered" evidence="2">
    <location>
        <begin position="1"/>
        <end position="25"/>
    </location>
</feature>
<accession>A0A7Y9AS00</accession>
<keyword evidence="1 4" id="KW-0413">Isomerase</keyword>
<gene>
    <name evidence="4" type="ORF">BJ968_000262</name>
</gene>
<dbReference type="Gene3D" id="3.40.50.2000">
    <property type="entry name" value="Glycogen Phosphorylase B"/>
    <property type="match status" value="2"/>
</dbReference>
<dbReference type="PANTHER" id="PTHR43174">
    <property type="entry name" value="UDP-N-ACETYLGLUCOSAMINE 2-EPIMERASE"/>
    <property type="match status" value="1"/>
</dbReference>